<dbReference type="Proteomes" id="UP001595961">
    <property type="component" value="Unassembled WGS sequence"/>
</dbReference>
<comment type="caution">
    <text evidence="2">The sequence shown here is derived from an EMBL/GenBank/DDBJ whole genome shotgun (WGS) entry which is preliminary data.</text>
</comment>
<keyword evidence="3" id="KW-1185">Reference proteome</keyword>
<protein>
    <recommendedName>
        <fullName evidence="4">BZIP domain-containing protein</fullName>
    </recommendedName>
</protein>
<dbReference type="EMBL" id="JBHSGA010000017">
    <property type="protein sequence ID" value="MFC4527312.1"/>
    <property type="molecule type" value="Genomic_DNA"/>
</dbReference>
<evidence type="ECO:0000256" key="1">
    <source>
        <dbReference type="SAM" id="Coils"/>
    </source>
</evidence>
<evidence type="ECO:0000313" key="3">
    <source>
        <dbReference type="Proteomes" id="UP001595961"/>
    </source>
</evidence>
<organism evidence="2 3">
    <name type="scientific">Dyella halodurans</name>
    <dbReference type="NCBI Taxonomy" id="1920171"/>
    <lineage>
        <taxon>Bacteria</taxon>
        <taxon>Pseudomonadati</taxon>
        <taxon>Pseudomonadota</taxon>
        <taxon>Gammaproteobacteria</taxon>
        <taxon>Lysobacterales</taxon>
        <taxon>Rhodanobacteraceae</taxon>
        <taxon>Dyella</taxon>
    </lineage>
</organism>
<sequence length="85" mass="9769">MVDPFDPGTIAMPLIFKRRRGRPRKADALSAAERARRYRAKRKLQAVQSVPTVIYEQVLRERDEANAQVARLRAELEQLRPLLGS</sequence>
<gene>
    <name evidence="2" type="ORF">ACFO5W_11775</name>
</gene>
<evidence type="ECO:0008006" key="4">
    <source>
        <dbReference type="Google" id="ProtNLM"/>
    </source>
</evidence>
<feature type="coiled-coil region" evidence="1">
    <location>
        <begin position="55"/>
        <end position="82"/>
    </location>
</feature>
<proteinExistence type="predicted"/>
<dbReference type="RefSeq" id="WP_266149305.1">
    <property type="nucleotide sequence ID" value="NZ_CP064028.1"/>
</dbReference>
<keyword evidence="1" id="KW-0175">Coiled coil</keyword>
<accession>A0ABV9C2W8</accession>
<reference evidence="3" key="1">
    <citation type="journal article" date="2019" name="Int. J. Syst. Evol. Microbiol.">
        <title>The Global Catalogue of Microorganisms (GCM) 10K type strain sequencing project: providing services to taxonomists for standard genome sequencing and annotation.</title>
        <authorList>
            <consortium name="The Broad Institute Genomics Platform"/>
            <consortium name="The Broad Institute Genome Sequencing Center for Infectious Disease"/>
            <person name="Wu L."/>
            <person name="Ma J."/>
        </authorList>
    </citation>
    <scope>NUCLEOTIDE SEQUENCE [LARGE SCALE GENOMIC DNA]</scope>
    <source>
        <strain evidence="3">CCM 4481</strain>
    </source>
</reference>
<evidence type="ECO:0000313" key="2">
    <source>
        <dbReference type="EMBL" id="MFC4527312.1"/>
    </source>
</evidence>
<name>A0ABV9C2W8_9GAMM</name>